<reference evidence="2" key="1">
    <citation type="submission" date="2021-01" db="EMBL/GenBank/DDBJ databases">
        <authorList>
            <person name="Corre E."/>
            <person name="Pelletier E."/>
            <person name="Niang G."/>
            <person name="Scheremetjew M."/>
            <person name="Finn R."/>
            <person name="Kale V."/>
            <person name="Holt S."/>
            <person name="Cochrane G."/>
            <person name="Meng A."/>
            <person name="Brown T."/>
            <person name="Cohen L."/>
        </authorList>
    </citation>
    <scope>NUCLEOTIDE SEQUENCE</scope>
    <source>
        <strain evidence="2">SAG 11-48b</strain>
    </source>
</reference>
<dbReference type="EMBL" id="HBHD01000512">
    <property type="protein sequence ID" value="CAD9651112.1"/>
    <property type="molecule type" value="Transcribed_RNA"/>
</dbReference>
<gene>
    <name evidence="2" type="ORF">CCHL1392_LOCUS275</name>
</gene>
<dbReference type="AlphaFoldDB" id="A0A7S2QT39"/>
<evidence type="ECO:0000256" key="1">
    <source>
        <dbReference type="SAM" id="MobiDB-lite"/>
    </source>
</evidence>
<feature type="compositionally biased region" description="Polar residues" evidence="1">
    <location>
        <begin position="15"/>
        <end position="32"/>
    </location>
</feature>
<evidence type="ECO:0000313" key="2">
    <source>
        <dbReference type="EMBL" id="CAD9651112.1"/>
    </source>
</evidence>
<protein>
    <submittedName>
        <fullName evidence="2">Uncharacterized protein</fullName>
    </submittedName>
</protein>
<sequence length="191" mass="18752">MFSVPGHGRGEQAIMGTNSGVGSNHDSQQGGRSDSGCGAPCGMQSAQHTHEGSGGSSSSSAGCGGSSRHASQAPGGGGGLDAVGSALSPGPCPAEAAPPAADTCHPLLLACEPTPTPARAPTLRVRTYTVCVLQACVCVCAASLLALLMQLHCLSGCRRAAVLGGRSFPTLMLISLGGCAPRLLNGWGCGL</sequence>
<name>A0A7S2QT39_9CHLO</name>
<proteinExistence type="predicted"/>
<organism evidence="2">
    <name type="scientific">Chlamydomonas chlamydogama</name>
    <dbReference type="NCBI Taxonomy" id="225041"/>
    <lineage>
        <taxon>Eukaryota</taxon>
        <taxon>Viridiplantae</taxon>
        <taxon>Chlorophyta</taxon>
        <taxon>core chlorophytes</taxon>
        <taxon>Chlorophyceae</taxon>
        <taxon>CS clade</taxon>
        <taxon>Chlamydomonadales</taxon>
        <taxon>Chlamydomonadaceae</taxon>
        <taxon>Chlamydomonas</taxon>
    </lineage>
</organism>
<feature type="region of interest" description="Disordered" evidence="1">
    <location>
        <begin position="1"/>
        <end position="80"/>
    </location>
</feature>
<accession>A0A7S2QT39</accession>